<accession>A0A0A9F4Z7</accession>
<evidence type="ECO:0000313" key="1">
    <source>
        <dbReference type="EMBL" id="JAE08075.1"/>
    </source>
</evidence>
<sequence length="64" mass="7058">MRAEAPGEHALSHQSSRCSCAACCCLWSASTTRTYRPSSEAAATFPTWKSRRLVHTSLQCGKRK</sequence>
<dbReference type="AlphaFoldDB" id="A0A0A9F4Z7"/>
<reference evidence="1" key="1">
    <citation type="submission" date="2014-09" db="EMBL/GenBank/DDBJ databases">
        <authorList>
            <person name="Magalhaes I.L.F."/>
            <person name="Oliveira U."/>
            <person name="Santos F.R."/>
            <person name="Vidigal T.H.D.A."/>
            <person name="Brescovit A.D."/>
            <person name="Santos A.J."/>
        </authorList>
    </citation>
    <scope>NUCLEOTIDE SEQUENCE</scope>
    <source>
        <tissue evidence="1">Shoot tissue taken approximately 20 cm above the soil surface</tissue>
    </source>
</reference>
<reference evidence="1" key="2">
    <citation type="journal article" date="2015" name="Data Brief">
        <title>Shoot transcriptome of the giant reed, Arundo donax.</title>
        <authorList>
            <person name="Barrero R.A."/>
            <person name="Guerrero F.D."/>
            <person name="Moolhuijzen P."/>
            <person name="Goolsby J.A."/>
            <person name="Tidwell J."/>
            <person name="Bellgard S.E."/>
            <person name="Bellgard M.I."/>
        </authorList>
    </citation>
    <scope>NUCLEOTIDE SEQUENCE</scope>
    <source>
        <tissue evidence="1">Shoot tissue taken approximately 20 cm above the soil surface</tissue>
    </source>
</reference>
<proteinExistence type="predicted"/>
<organism evidence="1">
    <name type="scientific">Arundo donax</name>
    <name type="common">Giant reed</name>
    <name type="synonym">Donax arundinaceus</name>
    <dbReference type="NCBI Taxonomy" id="35708"/>
    <lineage>
        <taxon>Eukaryota</taxon>
        <taxon>Viridiplantae</taxon>
        <taxon>Streptophyta</taxon>
        <taxon>Embryophyta</taxon>
        <taxon>Tracheophyta</taxon>
        <taxon>Spermatophyta</taxon>
        <taxon>Magnoliopsida</taxon>
        <taxon>Liliopsida</taxon>
        <taxon>Poales</taxon>
        <taxon>Poaceae</taxon>
        <taxon>PACMAD clade</taxon>
        <taxon>Arundinoideae</taxon>
        <taxon>Arundineae</taxon>
        <taxon>Arundo</taxon>
    </lineage>
</organism>
<dbReference type="EMBL" id="GBRH01189821">
    <property type="protein sequence ID" value="JAE08075.1"/>
    <property type="molecule type" value="Transcribed_RNA"/>
</dbReference>
<name>A0A0A9F4Z7_ARUDO</name>
<protein>
    <submittedName>
        <fullName evidence="1">Uncharacterized protein</fullName>
    </submittedName>
</protein>